<accession>A0A7Z0KBZ6</accession>
<dbReference type="RefSeq" id="WP_179541513.1">
    <property type="nucleotide sequence ID" value="NZ_BAAALL010000002.1"/>
</dbReference>
<dbReference type="Proteomes" id="UP000535437">
    <property type="component" value="Unassembled WGS sequence"/>
</dbReference>
<protein>
    <submittedName>
        <fullName evidence="1">Uncharacterized protein (TIGR03086 family)</fullName>
    </submittedName>
</protein>
<dbReference type="SUPFAM" id="SSF109854">
    <property type="entry name" value="DinB/YfiT-like putative metalloenzymes"/>
    <property type="match status" value="1"/>
</dbReference>
<comment type="caution">
    <text evidence="1">The sequence shown here is derived from an EMBL/GenBank/DDBJ whole genome shotgun (WGS) entry which is preliminary data.</text>
</comment>
<gene>
    <name evidence="1" type="ORF">HNR09_001538</name>
</gene>
<dbReference type="AlphaFoldDB" id="A0A7Z0KBZ6"/>
<evidence type="ECO:0000313" key="1">
    <source>
        <dbReference type="EMBL" id="NYJ78127.1"/>
    </source>
</evidence>
<dbReference type="EMBL" id="JACCFY010000001">
    <property type="protein sequence ID" value="NYJ78127.1"/>
    <property type="molecule type" value="Genomic_DNA"/>
</dbReference>
<keyword evidence="2" id="KW-1185">Reference proteome</keyword>
<reference evidence="1 2" key="1">
    <citation type="submission" date="2020-07" db="EMBL/GenBank/DDBJ databases">
        <title>Sequencing the genomes of 1000 actinobacteria strains.</title>
        <authorList>
            <person name="Klenk H.-P."/>
        </authorList>
    </citation>
    <scope>NUCLEOTIDE SEQUENCE [LARGE SCALE GENOMIC DNA]</scope>
    <source>
        <strain evidence="1 2">DSM 15475</strain>
    </source>
</reference>
<name>A0A7Z0KBZ6_9MICC</name>
<proteinExistence type="predicted"/>
<dbReference type="InterPro" id="IPR034660">
    <property type="entry name" value="DinB/YfiT-like"/>
</dbReference>
<sequence>MSIPTDPAARHRKIAEDFTQVSVTVTDWDAATPVPEWRTRDIPRHLVEWSAEFLRTGGVMLTQGASPLHDPHGAWLHHRDEVQHLLDAEDAGRDFTHPELGTLPLREAVDRFYTSDVLMHTWDLATALGRPSGLDEEECRRLLDGMARTEDALRASGHFGHAVPVGPEASEEDQLMAFIGRDPAWRP</sequence>
<organism evidence="1 2">
    <name type="scientific">Nesterenkonia xinjiangensis</name>
    <dbReference type="NCBI Taxonomy" id="225327"/>
    <lineage>
        <taxon>Bacteria</taxon>
        <taxon>Bacillati</taxon>
        <taxon>Actinomycetota</taxon>
        <taxon>Actinomycetes</taxon>
        <taxon>Micrococcales</taxon>
        <taxon>Micrococcaceae</taxon>
        <taxon>Nesterenkonia</taxon>
    </lineage>
</organism>
<evidence type="ECO:0000313" key="2">
    <source>
        <dbReference type="Proteomes" id="UP000535437"/>
    </source>
</evidence>